<feature type="binding site" evidence="18">
    <location>
        <position position="529"/>
    </location>
    <ligand>
        <name>ATP</name>
        <dbReference type="ChEBI" id="CHEBI:30616"/>
    </ligand>
</feature>
<dbReference type="GO" id="GO:0030247">
    <property type="term" value="F:polysaccharide binding"/>
    <property type="evidence" value="ECO:0007669"/>
    <property type="project" value="InterPro"/>
</dbReference>
<organism evidence="23 24">
    <name type="scientific">Carya illinoinensis</name>
    <name type="common">Pecan</name>
    <dbReference type="NCBI Taxonomy" id="32201"/>
    <lineage>
        <taxon>Eukaryota</taxon>
        <taxon>Viridiplantae</taxon>
        <taxon>Streptophyta</taxon>
        <taxon>Embryophyta</taxon>
        <taxon>Tracheophyta</taxon>
        <taxon>Spermatophyta</taxon>
        <taxon>Magnoliopsida</taxon>
        <taxon>eudicotyledons</taxon>
        <taxon>Gunneridae</taxon>
        <taxon>Pentapetalae</taxon>
        <taxon>rosids</taxon>
        <taxon>fabids</taxon>
        <taxon>Fagales</taxon>
        <taxon>Juglandaceae</taxon>
        <taxon>Carya</taxon>
    </lineage>
</organism>
<evidence type="ECO:0000256" key="18">
    <source>
        <dbReference type="PROSITE-ProRule" id="PRU10141"/>
    </source>
</evidence>
<protein>
    <recommendedName>
        <fullName evidence="2">non-specific serine/threonine protein kinase</fullName>
        <ecNumber evidence="2">2.7.11.1</ecNumber>
    </recommendedName>
</protein>
<evidence type="ECO:0000256" key="2">
    <source>
        <dbReference type="ARBA" id="ARBA00012513"/>
    </source>
</evidence>
<keyword evidence="4" id="KW-0245">EGF-like domain</keyword>
<dbReference type="FunFam" id="3.30.200.20:FF:000059">
    <property type="entry name" value="S-receptor-like serine/threonine-protein kinase"/>
    <property type="match status" value="1"/>
</dbReference>
<evidence type="ECO:0000256" key="17">
    <source>
        <dbReference type="ARBA" id="ARBA00048679"/>
    </source>
</evidence>
<keyword evidence="15" id="KW-0325">Glycoprotein</keyword>
<comment type="catalytic activity">
    <reaction evidence="16">
        <text>L-threonyl-[protein] + ATP = O-phospho-L-threonyl-[protein] + ADP + H(+)</text>
        <dbReference type="Rhea" id="RHEA:46608"/>
        <dbReference type="Rhea" id="RHEA-COMP:11060"/>
        <dbReference type="Rhea" id="RHEA-COMP:11605"/>
        <dbReference type="ChEBI" id="CHEBI:15378"/>
        <dbReference type="ChEBI" id="CHEBI:30013"/>
        <dbReference type="ChEBI" id="CHEBI:30616"/>
        <dbReference type="ChEBI" id="CHEBI:61977"/>
        <dbReference type="ChEBI" id="CHEBI:456216"/>
        <dbReference type="EC" id="2.7.11.1"/>
    </reaction>
</comment>
<dbReference type="PROSITE" id="PS00107">
    <property type="entry name" value="PROTEIN_KINASE_ATP"/>
    <property type="match status" value="1"/>
</dbReference>
<keyword evidence="3" id="KW-0723">Serine/threonine-protein kinase</keyword>
<proteinExistence type="predicted"/>
<keyword evidence="8 18" id="KW-0547">Nucleotide-binding</keyword>
<evidence type="ECO:0000256" key="16">
    <source>
        <dbReference type="ARBA" id="ARBA00047899"/>
    </source>
</evidence>
<dbReference type="InterPro" id="IPR032872">
    <property type="entry name" value="WAK_assoc_C"/>
</dbReference>
<dbReference type="GO" id="GO:0016020">
    <property type="term" value="C:membrane"/>
    <property type="evidence" value="ECO:0007669"/>
    <property type="project" value="UniProtKB-SubCell"/>
</dbReference>
<keyword evidence="24" id="KW-1185">Reference proteome</keyword>
<gene>
    <name evidence="23" type="ORF">CIPAW_04G042600</name>
</gene>
<keyword evidence="14" id="KW-0675">Receptor</keyword>
<comment type="subcellular location">
    <subcellularLocation>
        <location evidence="1">Membrane</location>
        <topology evidence="1">Single-pass type I membrane protein</topology>
    </subcellularLocation>
</comment>
<evidence type="ECO:0000256" key="10">
    <source>
        <dbReference type="ARBA" id="ARBA00022840"/>
    </source>
</evidence>
<dbReference type="InterPro" id="IPR017441">
    <property type="entry name" value="Protein_kinase_ATP_BS"/>
</dbReference>
<dbReference type="Pfam" id="PF14380">
    <property type="entry name" value="WAK_assoc"/>
    <property type="match status" value="1"/>
</dbReference>
<keyword evidence="13" id="KW-1015">Disulfide bond</keyword>
<dbReference type="Pfam" id="PF00069">
    <property type="entry name" value="Pkinase"/>
    <property type="match status" value="1"/>
</dbReference>
<keyword evidence="10 18" id="KW-0067">ATP-binding</keyword>
<evidence type="ECO:0000313" key="24">
    <source>
        <dbReference type="Proteomes" id="UP000811609"/>
    </source>
</evidence>
<feature type="chain" id="PRO_5035907899" description="non-specific serine/threonine protein kinase" evidence="21">
    <location>
        <begin position="31"/>
        <end position="810"/>
    </location>
</feature>
<keyword evidence="11 20" id="KW-1133">Transmembrane helix</keyword>
<dbReference type="GO" id="GO:0004674">
    <property type="term" value="F:protein serine/threonine kinase activity"/>
    <property type="evidence" value="ECO:0007669"/>
    <property type="project" value="UniProtKB-KW"/>
</dbReference>
<dbReference type="InterPro" id="IPR000719">
    <property type="entry name" value="Prot_kinase_dom"/>
</dbReference>
<sequence length="810" mass="89763">MHTHLFPPLTTFFFIIMAITLIKFPPPLHAIDDALYLECSAPFACSSFLNLQGYPFWGSNRPEYCGHPGFELNCSGDAPQLYITDRYYRVLEINYSSRILKVVRADYWNTICPDSYANSTINFALFSFTPDTTNVELYYECGSMYIIPVQPDSFQFTCTRNVPSVHAAEDEQYLNCSETFSCAGISGLGYPFWGSPNRSEYCGHPAFELNCSGDAPQLNVADMFYRVLEINGAAAARSLRIARLDYWNTTCPATYDNTTTDSSTLFSRTTAATTNLTLYYHCPIISISPLLPQPADGFSFTCAGDAKGFTNYYSSSSTASTINSLLGLCENNVNVPVSTEAVSNLTTEDALKEAIDGGFTVGWNANNSLCDRCNGSGGQCGFNISTNAFACLCKTGSFPETCGSDGKKNEVTLRIGIGIGGAGIVGIFLGFWIFSIGQQKKKRAEEATYSVKIGGCLSSNSMVWWNRDAENDHFNAEEILRNFGSMAPKRYTYSDVKKLTNSFKNKVGQGGYGVVYKGELLDGRIVAVKVLGESKGNGEEFINEVASISRTSHVNIVTLLGFCYERTKRALIYEFVQNGSLDKFINEKGSSITNRYLDSKIMFQIAIGIARGLEYLHRGCRTRILHFDIKPHNILLDENLCPKISDFGLAKLCKTKEISIVSMTGMRGTAGYIAPEVFSRYFGGVSHKSDVYSYGMLVLEMVAGRKNLDDGVLSHSSENYFPNWIYDKLEKGETYDTFGDITNDDQDNMIKRMIMVSLWCIQTNPSDRPSMGKVIEMLECNFQLPQFPPKPFLNSPTRSAQHDSSTGITS</sequence>
<evidence type="ECO:0000256" key="15">
    <source>
        <dbReference type="ARBA" id="ARBA00023180"/>
    </source>
</evidence>
<evidence type="ECO:0000259" key="22">
    <source>
        <dbReference type="PROSITE" id="PS50011"/>
    </source>
</evidence>
<comment type="caution">
    <text evidence="23">The sequence shown here is derived from an EMBL/GenBank/DDBJ whole genome shotgun (WGS) entry which is preliminary data.</text>
</comment>
<evidence type="ECO:0000256" key="3">
    <source>
        <dbReference type="ARBA" id="ARBA00022527"/>
    </source>
</evidence>
<evidence type="ECO:0000256" key="8">
    <source>
        <dbReference type="ARBA" id="ARBA00022741"/>
    </source>
</evidence>
<feature type="domain" description="Protein kinase" evidence="22">
    <location>
        <begin position="501"/>
        <end position="793"/>
    </location>
</feature>
<feature type="region of interest" description="Disordered" evidence="19">
    <location>
        <begin position="791"/>
        <end position="810"/>
    </location>
</feature>
<comment type="catalytic activity">
    <reaction evidence="17">
        <text>L-seryl-[protein] + ATP = O-phospho-L-seryl-[protein] + ADP + H(+)</text>
        <dbReference type="Rhea" id="RHEA:17989"/>
        <dbReference type="Rhea" id="RHEA-COMP:9863"/>
        <dbReference type="Rhea" id="RHEA-COMP:11604"/>
        <dbReference type="ChEBI" id="CHEBI:15378"/>
        <dbReference type="ChEBI" id="CHEBI:29999"/>
        <dbReference type="ChEBI" id="CHEBI:30616"/>
        <dbReference type="ChEBI" id="CHEBI:83421"/>
        <dbReference type="ChEBI" id="CHEBI:456216"/>
        <dbReference type="EC" id="2.7.11.1"/>
    </reaction>
</comment>
<dbReference type="InterPro" id="IPR008271">
    <property type="entry name" value="Ser/Thr_kinase_AS"/>
</dbReference>
<evidence type="ECO:0000256" key="21">
    <source>
        <dbReference type="SAM" id="SignalP"/>
    </source>
</evidence>
<evidence type="ECO:0000256" key="20">
    <source>
        <dbReference type="SAM" id="Phobius"/>
    </source>
</evidence>
<evidence type="ECO:0000256" key="19">
    <source>
        <dbReference type="SAM" id="MobiDB-lite"/>
    </source>
</evidence>
<evidence type="ECO:0000256" key="13">
    <source>
        <dbReference type="ARBA" id="ARBA00023157"/>
    </source>
</evidence>
<evidence type="ECO:0000313" key="23">
    <source>
        <dbReference type="EMBL" id="KAG6656732.1"/>
    </source>
</evidence>
<feature type="transmembrane region" description="Helical" evidence="20">
    <location>
        <begin position="411"/>
        <end position="434"/>
    </location>
</feature>
<reference evidence="23" key="1">
    <citation type="submission" date="2020-12" db="EMBL/GenBank/DDBJ databases">
        <title>WGS assembly of Carya illinoinensis cv. Pawnee.</title>
        <authorList>
            <person name="Platts A."/>
            <person name="Shu S."/>
            <person name="Wright S."/>
            <person name="Barry K."/>
            <person name="Edger P."/>
            <person name="Pires J.C."/>
            <person name="Schmutz J."/>
        </authorList>
    </citation>
    <scope>NUCLEOTIDE SEQUENCE</scope>
    <source>
        <tissue evidence="23">Leaf</tissue>
    </source>
</reference>
<keyword evidence="6 20" id="KW-0812">Transmembrane</keyword>
<evidence type="ECO:0000256" key="14">
    <source>
        <dbReference type="ARBA" id="ARBA00023170"/>
    </source>
</evidence>
<keyword evidence="7 21" id="KW-0732">Signal</keyword>
<dbReference type="Pfam" id="PF13947">
    <property type="entry name" value="GUB_WAK_bind"/>
    <property type="match status" value="2"/>
</dbReference>
<dbReference type="SMART" id="SM00220">
    <property type="entry name" value="S_TKc"/>
    <property type="match status" value="1"/>
</dbReference>
<name>A0A8T1QRW3_CARIL</name>
<feature type="signal peptide" evidence="21">
    <location>
        <begin position="1"/>
        <end position="30"/>
    </location>
</feature>
<dbReference type="FunFam" id="1.10.510.10:FF:000590">
    <property type="entry name" value="PR5-like receptor kinase"/>
    <property type="match status" value="1"/>
</dbReference>
<feature type="compositionally biased region" description="Polar residues" evidence="19">
    <location>
        <begin position="794"/>
        <end position="810"/>
    </location>
</feature>
<dbReference type="Proteomes" id="UP000811609">
    <property type="component" value="Chromosome 4"/>
</dbReference>
<dbReference type="PROSITE" id="PS00108">
    <property type="entry name" value="PROTEIN_KINASE_ST"/>
    <property type="match status" value="1"/>
</dbReference>
<evidence type="ECO:0000256" key="1">
    <source>
        <dbReference type="ARBA" id="ARBA00004479"/>
    </source>
</evidence>
<dbReference type="GO" id="GO:0005524">
    <property type="term" value="F:ATP binding"/>
    <property type="evidence" value="ECO:0007669"/>
    <property type="project" value="UniProtKB-UniRule"/>
</dbReference>
<dbReference type="EC" id="2.7.11.1" evidence="2"/>
<evidence type="ECO:0000256" key="11">
    <source>
        <dbReference type="ARBA" id="ARBA00022989"/>
    </source>
</evidence>
<evidence type="ECO:0000256" key="12">
    <source>
        <dbReference type="ARBA" id="ARBA00023136"/>
    </source>
</evidence>
<evidence type="ECO:0000256" key="6">
    <source>
        <dbReference type="ARBA" id="ARBA00022692"/>
    </source>
</evidence>
<evidence type="ECO:0000256" key="4">
    <source>
        <dbReference type="ARBA" id="ARBA00022536"/>
    </source>
</evidence>
<dbReference type="AlphaFoldDB" id="A0A8T1QRW3"/>
<keyword evidence="9" id="KW-0418">Kinase</keyword>
<evidence type="ECO:0000256" key="7">
    <source>
        <dbReference type="ARBA" id="ARBA00022729"/>
    </source>
</evidence>
<keyword evidence="5" id="KW-0808">Transferase</keyword>
<keyword evidence="12 20" id="KW-0472">Membrane</keyword>
<evidence type="ECO:0000256" key="9">
    <source>
        <dbReference type="ARBA" id="ARBA00022777"/>
    </source>
</evidence>
<dbReference type="InterPro" id="IPR045874">
    <property type="entry name" value="LRK10/LRL21-25-like"/>
</dbReference>
<accession>A0A8T1QRW3</accession>
<dbReference type="EMBL" id="CM031812">
    <property type="protein sequence ID" value="KAG6656732.1"/>
    <property type="molecule type" value="Genomic_DNA"/>
</dbReference>
<evidence type="ECO:0000256" key="5">
    <source>
        <dbReference type="ARBA" id="ARBA00022679"/>
    </source>
</evidence>
<dbReference type="PROSITE" id="PS50011">
    <property type="entry name" value="PROTEIN_KINASE_DOM"/>
    <property type="match status" value="1"/>
</dbReference>
<dbReference type="PANTHER" id="PTHR27009">
    <property type="entry name" value="RUST RESISTANCE KINASE LR10-RELATED"/>
    <property type="match status" value="1"/>
</dbReference>
<dbReference type="InterPro" id="IPR025287">
    <property type="entry name" value="WAK_GUB"/>
</dbReference>